<feature type="region of interest" description="Disordered" evidence="1">
    <location>
        <begin position="729"/>
        <end position="783"/>
    </location>
</feature>
<dbReference type="Proteomes" id="UP001305779">
    <property type="component" value="Unassembled WGS sequence"/>
</dbReference>
<dbReference type="Gene3D" id="3.40.50.1820">
    <property type="entry name" value="alpha/beta hydrolase"/>
    <property type="match status" value="1"/>
</dbReference>
<feature type="domain" description="WSC" evidence="3">
    <location>
        <begin position="409"/>
        <end position="501"/>
    </location>
</feature>
<feature type="signal peptide" evidence="2">
    <location>
        <begin position="1"/>
        <end position="20"/>
    </location>
</feature>
<keyword evidence="2" id="KW-0732">Signal</keyword>
<evidence type="ECO:0000259" key="3">
    <source>
        <dbReference type="PROSITE" id="PS51212"/>
    </source>
</evidence>
<comment type="caution">
    <text evidence="4">The sequence shown here is derived from an EMBL/GenBank/DDBJ whole genome shotgun (WGS) entry which is preliminary data.</text>
</comment>
<dbReference type="EMBL" id="JAXOVC010000001">
    <property type="protein sequence ID" value="KAK4508166.1"/>
    <property type="molecule type" value="Genomic_DNA"/>
</dbReference>
<evidence type="ECO:0000256" key="2">
    <source>
        <dbReference type="SAM" id="SignalP"/>
    </source>
</evidence>
<dbReference type="SUPFAM" id="SSF53474">
    <property type="entry name" value="alpha/beta-Hydrolases"/>
    <property type="match status" value="1"/>
</dbReference>
<dbReference type="PANTHER" id="PTHR35560">
    <property type="entry name" value="BLL0132 PROTEIN"/>
    <property type="match status" value="1"/>
</dbReference>
<keyword evidence="5" id="KW-1185">Reference proteome</keyword>
<evidence type="ECO:0000313" key="5">
    <source>
        <dbReference type="Proteomes" id="UP001305779"/>
    </source>
</evidence>
<dbReference type="InterPro" id="IPR002889">
    <property type="entry name" value="WSC_carb-bd"/>
</dbReference>
<name>A0ABR0F488_ZASCE</name>
<reference evidence="4 5" key="1">
    <citation type="journal article" date="2023" name="G3 (Bethesda)">
        <title>A chromosome-level genome assembly of Zasmidium syzygii isolated from banana leaves.</title>
        <authorList>
            <person name="van Westerhoven A.C."/>
            <person name="Mehrabi R."/>
            <person name="Talebi R."/>
            <person name="Steentjes M.B.F."/>
            <person name="Corcolon B."/>
            <person name="Chong P.A."/>
            <person name="Kema G.H.J."/>
            <person name="Seidl M.F."/>
        </authorList>
    </citation>
    <scope>NUCLEOTIDE SEQUENCE [LARGE SCALE GENOMIC DNA]</scope>
    <source>
        <strain evidence="4 5">P124</strain>
    </source>
</reference>
<organism evidence="4 5">
    <name type="scientific">Zasmidium cellare</name>
    <name type="common">Wine cellar mold</name>
    <name type="synonym">Racodium cellare</name>
    <dbReference type="NCBI Taxonomy" id="395010"/>
    <lineage>
        <taxon>Eukaryota</taxon>
        <taxon>Fungi</taxon>
        <taxon>Dikarya</taxon>
        <taxon>Ascomycota</taxon>
        <taxon>Pezizomycotina</taxon>
        <taxon>Dothideomycetes</taxon>
        <taxon>Dothideomycetidae</taxon>
        <taxon>Mycosphaerellales</taxon>
        <taxon>Mycosphaerellaceae</taxon>
        <taxon>Zasmidium</taxon>
    </lineage>
</organism>
<gene>
    <name evidence="4" type="ORF">PRZ48_001904</name>
</gene>
<dbReference type="PROSITE" id="PS51212">
    <property type="entry name" value="WSC"/>
    <property type="match status" value="2"/>
</dbReference>
<accession>A0ABR0F488</accession>
<dbReference type="PANTHER" id="PTHR35560:SF3">
    <property type="entry name" value="PEPTIDASE S9 PROLYL OLIGOPEPTIDASE CATALYTIC DOMAIN-CONTAINING PROTEIN"/>
    <property type="match status" value="1"/>
</dbReference>
<dbReference type="SMART" id="SM00321">
    <property type="entry name" value="WSC"/>
    <property type="match status" value="2"/>
</dbReference>
<proteinExistence type="predicted"/>
<protein>
    <recommendedName>
        <fullName evidence="3">WSC domain-containing protein</fullName>
    </recommendedName>
</protein>
<evidence type="ECO:0000313" key="4">
    <source>
        <dbReference type="EMBL" id="KAK4508166.1"/>
    </source>
</evidence>
<sequence length="831" mass="87085">MRFPNAAVCLVATLLNTTHAQQYVGDVIPNSLPPVPGSEITYFRIKDPSGKNNNLTLTNYYSHGKDTSKRLAEANVQRAVIIIHGLNRDPGTYMSNMLSALAQTKSDPNVNFDTVAIMAPYFANGDDKGTGYPWTDGLSAGKGSTSNALVWKASQWSAGGNNQYPYTSKNTSSYTVLDQLVQYFDNATLFPKMKQIVVAGHSLGGQTVQRYAALGVQLNTRSPVSYWVGNPNSYAWLSTDRPLPTTGCPSYDDYREGYNAFADYPMTYGLGLVNAGRAAILANYNSKAVNYGRGTQDLGDDSSTCAPGTTGKDRNERFFNFIKAFPPSCPDPTSRNCDTVDFVNTGHDGGAMMASPAGQARLFLDNFYGNGNRSYDFGYPRQQAGDDPYPNPALNNTAASVNNNTYAGNMTYWGCWSDQSPQTLTNKTYESGANTIDLCTATCAAGNNSIAGMEFGTQCFCGSSLGYRAQQVIESSCQNTCPGNSSQTCGGYSRLSLFSNGRPALQPTPGTPETVGDFTYIACYTEASSGRALTGKGTSSNTMTLETCASYCSGYKYFGTEYASECYCGNSFSAGANRTNDDECNMLCANDPSEFCGAGNRLTVYQNANWVASSSVSSSAGASSTTSGSGSQATAVSCPVSNNTVVTSGGKNFAIECGIDHQGGDLTSLSVSNFQGCIDACAQNSQCVDVSLSGSACYIKSVLGAAQQNGGVWGAKLLVDGSSSSSTGAVSISSTTTASDSNAPTSSQSTTSGVTISSTMTGDTRSSTTSSSPSASPTSINCPASNDTTITSNGVSFLIECGIDHAGGDMRALSVGSFQQCIDACATTTGL</sequence>
<feature type="chain" id="PRO_5045671964" description="WSC domain-containing protein" evidence="2">
    <location>
        <begin position="21"/>
        <end position="831"/>
    </location>
</feature>
<dbReference type="Pfam" id="PF01822">
    <property type="entry name" value="WSC"/>
    <property type="match status" value="2"/>
</dbReference>
<evidence type="ECO:0000256" key="1">
    <source>
        <dbReference type="SAM" id="MobiDB-lite"/>
    </source>
</evidence>
<feature type="domain" description="WSC" evidence="3">
    <location>
        <begin position="517"/>
        <end position="608"/>
    </location>
</feature>
<dbReference type="InterPro" id="IPR029058">
    <property type="entry name" value="AB_hydrolase_fold"/>
</dbReference>
<feature type="compositionally biased region" description="Low complexity" evidence="1">
    <location>
        <begin position="757"/>
        <end position="779"/>
    </location>
</feature>
<feature type="compositionally biased region" description="Low complexity" evidence="1">
    <location>
        <begin position="729"/>
        <end position="747"/>
    </location>
</feature>